<evidence type="ECO:0000256" key="2">
    <source>
        <dbReference type="ARBA" id="ARBA00022553"/>
    </source>
</evidence>
<evidence type="ECO:0000256" key="4">
    <source>
        <dbReference type="ARBA" id="ARBA00022643"/>
    </source>
</evidence>
<dbReference type="InterPro" id="IPR004338">
    <property type="entry name" value="NqrB/RnfD"/>
</dbReference>
<feature type="transmembrane region" description="Helical" evidence="9">
    <location>
        <begin position="242"/>
        <end position="262"/>
    </location>
</feature>
<proteinExistence type="predicted"/>
<feature type="transmembrane region" description="Helical" evidence="9">
    <location>
        <begin position="217"/>
        <end position="236"/>
    </location>
</feature>
<keyword evidence="5 9" id="KW-0812">Transmembrane</keyword>
<evidence type="ECO:0000256" key="3">
    <source>
        <dbReference type="ARBA" id="ARBA00022630"/>
    </source>
</evidence>
<keyword evidence="11" id="KW-1185">Reference proteome</keyword>
<evidence type="ECO:0000256" key="5">
    <source>
        <dbReference type="ARBA" id="ARBA00022692"/>
    </source>
</evidence>
<name>A0A2Z6AVY9_9BACT</name>
<dbReference type="AlphaFoldDB" id="A0A2Z6AVY9"/>
<protein>
    <submittedName>
        <fullName evidence="10">RnfABCDGE type electron transport complex subunit D</fullName>
    </submittedName>
</protein>
<feature type="transmembrane region" description="Helical" evidence="9">
    <location>
        <begin position="122"/>
        <end position="146"/>
    </location>
</feature>
<organism evidence="10 11">
    <name type="scientific">Desulfovibrio ferrophilus</name>
    <dbReference type="NCBI Taxonomy" id="241368"/>
    <lineage>
        <taxon>Bacteria</taxon>
        <taxon>Pseudomonadati</taxon>
        <taxon>Thermodesulfobacteriota</taxon>
        <taxon>Desulfovibrionia</taxon>
        <taxon>Desulfovibrionales</taxon>
        <taxon>Desulfovibrionaceae</taxon>
        <taxon>Desulfovibrio</taxon>
    </lineage>
</organism>
<feature type="transmembrane region" description="Helical" evidence="9">
    <location>
        <begin position="274"/>
        <end position="292"/>
    </location>
</feature>
<keyword evidence="6" id="KW-1278">Translocase</keyword>
<evidence type="ECO:0000313" key="11">
    <source>
        <dbReference type="Proteomes" id="UP000269883"/>
    </source>
</evidence>
<dbReference type="EMBL" id="AP017378">
    <property type="protein sequence ID" value="BBD07380.1"/>
    <property type="molecule type" value="Genomic_DNA"/>
</dbReference>
<dbReference type="PANTHER" id="PTHR30578">
    <property type="entry name" value="ELECTRON TRANSPORT COMPLEX PROTEIN RNFD"/>
    <property type="match status" value="1"/>
</dbReference>
<keyword evidence="2" id="KW-0597">Phosphoprotein</keyword>
<keyword evidence="7 9" id="KW-1133">Transmembrane helix</keyword>
<dbReference type="OrthoDB" id="9776359at2"/>
<dbReference type="Pfam" id="PF03116">
    <property type="entry name" value="NQR2_RnfD_RnfE"/>
    <property type="match status" value="1"/>
</dbReference>
<keyword evidence="8 9" id="KW-0472">Membrane</keyword>
<keyword evidence="3" id="KW-0285">Flavoprotein</keyword>
<keyword evidence="1" id="KW-0813">Transport</keyword>
<feature type="transmembrane region" description="Helical" evidence="9">
    <location>
        <begin position="59"/>
        <end position="78"/>
    </location>
</feature>
<dbReference type="Proteomes" id="UP000269883">
    <property type="component" value="Chromosome"/>
</dbReference>
<feature type="transmembrane region" description="Helical" evidence="9">
    <location>
        <begin position="190"/>
        <end position="210"/>
    </location>
</feature>
<dbReference type="GO" id="GO:0055085">
    <property type="term" value="P:transmembrane transport"/>
    <property type="evidence" value="ECO:0007669"/>
    <property type="project" value="InterPro"/>
</dbReference>
<evidence type="ECO:0000256" key="8">
    <source>
        <dbReference type="ARBA" id="ARBA00023136"/>
    </source>
</evidence>
<accession>A0A2Z6AVY9</accession>
<evidence type="ECO:0000256" key="6">
    <source>
        <dbReference type="ARBA" id="ARBA00022967"/>
    </source>
</evidence>
<evidence type="ECO:0000313" key="10">
    <source>
        <dbReference type="EMBL" id="BBD07380.1"/>
    </source>
</evidence>
<evidence type="ECO:0000256" key="7">
    <source>
        <dbReference type="ARBA" id="ARBA00022989"/>
    </source>
</evidence>
<sequence length="323" mass="33815">MTPPVIKPLADSAGALVVCPPPHVRTGLGVRGLSLAGLLALAPAAIMAMGNFGLDAARVLALAGSVAVLTEALCLRLAGRDVDVDNFSALYAGLLFAFLLPASAPWWLVAMGAILTTSLGRVLFGGFGSNPLCAPLVAWAMCRISWPAAMDVDFAMAASAMHEPLAQLKYFGVQALDQFEMIDLLLGRHLGALGAVQIIPLALGGVALMVFKVIRPYIPLAFLAGVLGMAGLLHMIDPSLYAEPVFHLLTGSVVFGAFFLATDTASSPVGRMPMILFGLMAGVMVVVIRAWGVYTDGVPFAILLVNLLSPLLDRVRPKPFGAR</sequence>
<dbReference type="PANTHER" id="PTHR30578:SF0">
    <property type="entry name" value="ION-TRANSLOCATING OXIDOREDUCTASE COMPLEX SUBUNIT D"/>
    <property type="match status" value="1"/>
</dbReference>
<dbReference type="RefSeq" id="WP_126376583.1">
    <property type="nucleotide sequence ID" value="NZ_AP017378.1"/>
</dbReference>
<evidence type="ECO:0000256" key="9">
    <source>
        <dbReference type="SAM" id="Phobius"/>
    </source>
</evidence>
<keyword evidence="4" id="KW-0288">FMN</keyword>
<evidence type="ECO:0000256" key="1">
    <source>
        <dbReference type="ARBA" id="ARBA00022448"/>
    </source>
</evidence>
<feature type="transmembrane region" description="Helical" evidence="9">
    <location>
        <begin position="32"/>
        <end position="52"/>
    </location>
</feature>
<dbReference type="KEGG" id="dfl:DFE_0654"/>
<reference evidence="10 11" key="1">
    <citation type="journal article" date="2018" name="Sci. Adv.">
        <title>Multi-heme cytochromes provide a pathway for survival in energy-limited environments.</title>
        <authorList>
            <person name="Deng X."/>
            <person name="Dohmae N."/>
            <person name="Nealson K.H."/>
            <person name="Hashimoto K."/>
            <person name="Okamoto A."/>
        </authorList>
    </citation>
    <scope>NUCLEOTIDE SEQUENCE [LARGE SCALE GENOMIC DNA]</scope>
    <source>
        <strain evidence="10 11">IS5</strain>
    </source>
</reference>
<feature type="transmembrane region" description="Helical" evidence="9">
    <location>
        <begin position="90"/>
        <end position="110"/>
    </location>
</feature>
<dbReference type="GO" id="GO:0005886">
    <property type="term" value="C:plasma membrane"/>
    <property type="evidence" value="ECO:0007669"/>
    <property type="project" value="TreeGrafter"/>
</dbReference>
<gene>
    <name evidence="10" type="ORF">DFE_0654</name>
</gene>